<evidence type="ECO:0000256" key="1">
    <source>
        <dbReference type="ARBA" id="ARBA00022448"/>
    </source>
</evidence>
<evidence type="ECO:0000256" key="3">
    <source>
        <dbReference type="ARBA" id="ARBA00022597"/>
    </source>
</evidence>
<dbReference type="Pfam" id="PF02302">
    <property type="entry name" value="PTS_IIB"/>
    <property type="match status" value="1"/>
</dbReference>
<keyword evidence="3" id="KW-0762">Sugar transport</keyword>
<dbReference type="InterPro" id="IPR036095">
    <property type="entry name" value="PTS_EIIB-like_sf"/>
</dbReference>
<evidence type="ECO:0000256" key="6">
    <source>
        <dbReference type="ARBA" id="ARBA00022777"/>
    </source>
</evidence>
<dbReference type="GO" id="GO:0008982">
    <property type="term" value="F:protein-N(PI)-phosphohistidine-sugar phosphotransferase activity"/>
    <property type="evidence" value="ECO:0007669"/>
    <property type="project" value="InterPro"/>
</dbReference>
<dbReference type="PANTHER" id="PTHR34581:SF2">
    <property type="entry name" value="PTS SYSTEM N,N'-DIACETYLCHITOBIOSE-SPECIFIC EIIB COMPONENT"/>
    <property type="match status" value="1"/>
</dbReference>
<dbReference type="RefSeq" id="WP_002608049.1">
    <property type="nucleotide sequence ID" value="NZ_BAAACC010000022.1"/>
</dbReference>
<dbReference type="InterPro" id="IPR051819">
    <property type="entry name" value="PTS_sugar-specific_EIIB"/>
</dbReference>
<dbReference type="InterPro" id="IPR003501">
    <property type="entry name" value="PTS_EIIB_2/3"/>
</dbReference>
<proteinExistence type="predicted"/>
<keyword evidence="5" id="KW-0598">Phosphotransferase system</keyword>
<dbReference type="Proteomes" id="UP000503330">
    <property type="component" value="Chromosome"/>
</dbReference>
<evidence type="ECO:0000313" key="10">
    <source>
        <dbReference type="Proteomes" id="UP000503330"/>
    </source>
</evidence>
<keyword evidence="1" id="KW-0813">Transport</keyword>
<keyword evidence="2" id="KW-0597">Phosphoprotein</keyword>
<evidence type="ECO:0000256" key="7">
    <source>
        <dbReference type="PROSITE-ProRule" id="PRU00423"/>
    </source>
</evidence>
<keyword evidence="6" id="KW-0418">Kinase</keyword>
<dbReference type="GO" id="GO:0016301">
    <property type="term" value="F:kinase activity"/>
    <property type="evidence" value="ECO:0007669"/>
    <property type="project" value="UniProtKB-KW"/>
</dbReference>
<feature type="domain" description="PTS EIIB type-3" evidence="8">
    <location>
        <begin position="1"/>
        <end position="105"/>
    </location>
</feature>
<evidence type="ECO:0000256" key="4">
    <source>
        <dbReference type="ARBA" id="ARBA00022679"/>
    </source>
</evidence>
<protein>
    <recommendedName>
        <fullName evidence="8">PTS EIIB type-3 domain-containing protein</fullName>
    </recommendedName>
</protein>
<sequence length="105" mass="11933">MIKAILVCTQGMSTNIMKMKIEEAAKNDQKELDIQAVGLDELDTYLKGTDIVILGPQIKYAEKMIREQLDKVDSQILMMCMEPADFGLMRGTVVYQKMLDCLKQQ</sequence>
<dbReference type="GO" id="GO:0009401">
    <property type="term" value="P:phosphoenolpyruvate-dependent sugar phosphotransferase system"/>
    <property type="evidence" value="ECO:0007669"/>
    <property type="project" value="UniProtKB-KW"/>
</dbReference>
<feature type="modified residue" description="Phosphocysteine; by EIIA" evidence="7">
    <location>
        <position position="8"/>
    </location>
</feature>
<keyword evidence="4" id="KW-0808">Transferase</keyword>
<organism evidence="9 10">
    <name type="scientific">Clostridium innocuum</name>
    <dbReference type="NCBI Taxonomy" id="1522"/>
    <lineage>
        <taxon>Bacteria</taxon>
        <taxon>Bacillati</taxon>
        <taxon>Bacillota</taxon>
        <taxon>Clostridia</taxon>
        <taxon>Eubacteriales</taxon>
        <taxon>Clostridiaceae</taxon>
        <taxon>Clostridium</taxon>
    </lineage>
</organism>
<reference evidence="9 10" key="1">
    <citation type="submission" date="2020-02" db="EMBL/GenBank/DDBJ databases">
        <authorList>
            <person name="Kociolek L.K."/>
            <person name="Ozer E.A."/>
        </authorList>
    </citation>
    <scope>NUCLEOTIDE SEQUENCE [LARGE SCALE GENOMIC DNA]</scope>
    <source>
        <strain evidence="9 10">ATCC 14501</strain>
    </source>
</reference>
<evidence type="ECO:0000259" key="8">
    <source>
        <dbReference type="PROSITE" id="PS51100"/>
    </source>
</evidence>
<evidence type="ECO:0000256" key="2">
    <source>
        <dbReference type="ARBA" id="ARBA00022553"/>
    </source>
</evidence>
<accession>A0AAP9MFS1</accession>
<evidence type="ECO:0000313" key="9">
    <source>
        <dbReference type="EMBL" id="QJA01914.1"/>
    </source>
</evidence>
<dbReference type="PROSITE" id="PS51100">
    <property type="entry name" value="PTS_EIIB_TYPE_3"/>
    <property type="match status" value="1"/>
</dbReference>
<dbReference type="InterPro" id="IPR013012">
    <property type="entry name" value="PTS_EIIB_3"/>
</dbReference>
<gene>
    <name evidence="9" type="ORF">G4D54_05485</name>
</gene>
<dbReference type="PANTHER" id="PTHR34581">
    <property type="entry name" value="PTS SYSTEM N,N'-DIACETYLCHITOBIOSE-SPECIFIC EIIB COMPONENT"/>
    <property type="match status" value="1"/>
</dbReference>
<name>A0AAP9MFS1_CLOIN</name>
<evidence type="ECO:0000256" key="5">
    <source>
        <dbReference type="ARBA" id="ARBA00022683"/>
    </source>
</evidence>
<dbReference type="EMBL" id="CP048838">
    <property type="protein sequence ID" value="QJA01914.1"/>
    <property type="molecule type" value="Genomic_DNA"/>
</dbReference>
<dbReference type="AlphaFoldDB" id="A0AAP9MFS1"/>
<dbReference type="Gene3D" id="3.40.50.2300">
    <property type="match status" value="1"/>
</dbReference>
<dbReference type="SUPFAM" id="SSF52794">
    <property type="entry name" value="PTS system IIB component-like"/>
    <property type="match status" value="1"/>
</dbReference>